<dbReference type="OrthoDB" id="9781481at2"/>
<evidence type="ECO:0000259" key="1">
    <source>
        <dbReference type="SMART" id="SM00382"/>
    </source>
</evidence>
<gene>
    <name evidence="2" type="primary">mcrB</name>
    <name evidence="2" type="ORF">Mrose_01585</name>
</gene>
<dbReference type="InterPro" id="IPR027417">
    <property type="entry name" value="P-loop_NTPase"/>
</dbReference>
<name>A0A399ETQ6_9DEIN</name>
<dbReference type="AlphaFoldDB" id="A0A399ETQ6"/>
<dbReference type="Gene3D" id="3.40.50.300">
    <property type="entry name" value="P-loop containing nucleotide triphosphate hydrolases"/>
    <property type="match status" value="1"/>
</dbReference>
<dbReference type="SMART" id="SM00382">
    <property type="entry name" value="AAA"/>
    <property type="match status" value="1"/>
</dbReference>
<evidence type="ECO:0000313" key="3">
    <source>
        <dbReference type="Proteomes" id="UP000265341"/>
    </source>
</evidence>
<keyword evidence="3" id="KW-1185">Reference proteome</keyword>
<feature type="domain" description="AAA+ ATPase" evidence="1">
    <location>
        <begin position="269"/>
        <end position="426"/>
    </location>
</feature>
<proteinExistence type="predicted"/>
<keyword evidence="2" id="KW-0378">Hydrolase</keyword>
<sequence>MNQMPQTAAETAETAETAIRYLHDRWDHIQKEEAYKVPGAERAREVITRFLEGQADAQELARSFHRNLNILGWRSADKLRGLMRRHPEAFREAIRLLWQTGDADGFWSVLESRLSDPEAQDELQALGGKGGQANIASYFLFVHDPHNHPPYKLRGIANGLAVLGHRAPQGDTPGGLLRDYYAILRELLPRWQEAGIPVRHLLDVQSGLWHLPALVAGVGAEGSTEAQERQSHGTASPAHAFDDLQAYLRSCGLAFTRAQLAHCLAALQTKRLLILSGLSGTGKTQLALRVGEYLGEAVVIPVKPDWTDTRGVLGYVNPLSGDYQLTPALRFILQAARQPDLPHFLILDEMNLAHVERYFADFLSALESGEPIPLHLSADVERQQGIPSSLRLPENLWVIGTVNVDETTYAFSPKVLDRAFVIELNDVDLAGYLNGALEGPQPDEPVDEGLRLEARRDWRGLGVAPEDREWLLEVHRNFSAHQWPFGYRVADEVLAFLSHARRLRVEDWNPRDAALSSKLLPRLHGNRAQLEGLLQGLAGWLGLDLEDPDAATPYPTTAGQLRRLWLQLQHEGYAAALG</sequence>
<dbReference type="EC" id="3.1.21.-" evidence="2"/>
<dbReference type="EMBL" id="QWLA01000025">
    <property type="protein sequence ID" value="RIH86876.1"/>
    <property type="molecule type" value="Genomic_DNA"/>
</dbReference>
<reference evidence="2 3" key="1">
    <citation type="submission" date="2018-08" db="EMBL/GenBank/DDBJ databases">
        <title>Meiothermus roseus NBRC 110900 genome sequencing project.</title>
        <authorList>
            <person name="Da Costa M.S."/>
            <person name="Albuquerque L."/>
            <person name="Raposo P."/>
            <person name="Froufe H.J.C."/>
            <person name="Barroso C.S."/>
            <person name="Egas C."/>
        </authorList>
    </citation>
    <scope>NUCLEOTIDE SEQUENCE [LARGE SCALE GENOMIC DNA]</scope>
    <source>
        <strain evidence="2 3">NBRC 110900</strain>
    </source>
</reference>
<dbReference type="RefSeq" id="WP_147371592.1">
    <property type="nucleotide sequence ID" value="NZ_QWLA01000025.1"/>
</dbReference>
<dbReference type="GO" id="GO:0016787">
    <property type="term" value="F:hydrolase activity"/>
    <property type="evidence" value="ECO:0007669"/>
    <property type="project" value="UniProtKB-KW"/>
</dbReference>
<comment type="caution">
    <text evidence="2">The sequence shown here is derived from an EMBL/GenBank/DDBJ whole genome shotgun (WGS) entry which is preliminary data.</text>
</comment>
<dbReference type="SUPFAM" id="SSF52540">
    <property type="entry name" value="P-loop containing nucleoside triphosphate hydrolases"/>
    <property type="match status" value="1"/>
</dbReference>
<dbReference type="Proteomes" id="UP000265341">
    <property type="component" value="Unassembled WGS sequence"/>
</dbReference>
<protein>
    <submittedName>
        <fullName evidence="2">5-methylcytosine-specific restriction enzyme B</fullName>
        <ecNumber evidence="2">3.1.21.-</ecNumber>
    </submittedName>
</protein>
<dbReference type="InterPro" id="IPR003593">
    <property type="entry name" value="AAA+_ATPase"/>
</dbReference>
<accession>A0A399ETQ6</accession>
<evidence type="ECO:0000313" key="2">
    <source>
        <dbReference type="EMBL" id="RIH86876.1"/>
    </source>
</evidence>
<organism evidence="2 3">
    <name type="scientific">Calidithermus roseus</name>
    <dbReference type="NCBI Taxonomy" id="1644118"/>
    <lineage>
        <taxon>Bacteria</taxon>
        <taxon>Thermotogati</taxon>
        <taxon>Deinococcota</taxon>
        <taxon>Deinococci</taxon>
        <taxon>Thermales</taxon>
        <taxon>Thermaceae</taxon>
        <taxon>Calidithermus</taxon>
    </lineage>
</organism>